<feature type="region of interest" description="Disordered" evidence="1">
    <location>
        <begin position="912"/>
        <end position="965"/>
    </location>
</feature>
<dbReference type="PANTHER" id="PTHR38788:SF3">
    <property type="entry name" value="CLR5 DOMAIN-CONTAINING PROTEIN"/>
    <property type="match status" value="1"/>
</dbReference>
<feature type="compositionally biased region" description="Low complexity" evidence="1">
    <location>
        <begin position="1"/>
        <end position="14"/>
    </location>
</feature>
<name>A0ABR3D1C5_NEUIN</name>
<reference evidence="3 4" key="1">
    <citation type="submission" date="2023-09" db="EMBL/GenBank/DDBJ databases">
        <title>Multi-omics analysis of a traditional fermented food reveals byproduct-associated fungal strains for waste-to-food upcycling.</title>
        <authorList>
            <consortium name="Lawrence Berkeley National Laboratory"/>
            <person name="Rekdal V.M."/>
            <person name="Villalobos-Escobedo J.M."/>
            <person name="Rodriguez-Valeron N."/>
            <person name="Garcia M.O."/>
            <person name="Vasquez D.P."/>
            <person name="Damayanti I."/>
            <person name="Sorensen P.M."/>
            <person name="Baidoo E.E."/>
            <person name="De Carvalho A.C."/>
            <person name="Riley R."/>
            <person name="Lipzen A."/>
            <person name="He G."/>
            <person name="Yan M."/>
            <person name="Haridas S."/>
            <person name="Daum C."/>
            <person name="Yoshinaga Y."/>
            <person name="Ng V."/>
            <person name="Grigoriev I.V."/>
            <person name="Munk R."/>
            <person name="Nuraida L."/>
            <person name="Wijaya C.H."/>
            <person name="Morales P.-C."/>
            <person name="Keasling J.D."/>
        </authorList>
    </citation>
    <scope>NUCLEOTIDE SEQUENCE [LARGE SCALE GENOMIC DNA]</scope>
    <source>
        <strain evidence="3 4">FGSC 2613</strain>
    </source>
</reference>
<feature type="region of interest" description="Disordered" evidence="1">
    <location>
        <begin position="823"/>
        <end position="861"/>
    </location>
</feature>
<comment type="caution">
    <text evidence="3">The sequence shown here is derived from an EMBL/GenBank/DDBJ whole genome shotgun (WGS) entry which is preliminary data.</text>
</comment>
<evidence type="ECO:0000259" key="2">
    <source>
        <dbReference type="Pfam" id="PF14420"/>
    </source>
</evidence>
<feature type="region of interest" description="Disordered" evidence="1">
    <location>
        <begin position="159"/>
        <end position="191"/>
    </location>
</feature>
<accession>A0ABR3D1C5</accession>
<proteinExistence type="predicted"/>
<feature type="compositionally biased region" description="Low complexity" evidence="1">
    <location>
        <begin position="951"/>
        <end position="963"/>
    </location>
</feature>
<feature type="compositionally biased region" description="Polar residues" evidence="1">
    <location>
        <begin position="178"/>
        <end position="191"/>
    </location>
</feature>
<evidence type="ECO:0000256" key="1">
    <source>
        <dbReference type="SAM" id="MobiDB-lite"/>
    </source>
</evidence>
<dbReference type="Pfam" id="PF14420">
    <property type="entry name" value="Clr5"/>
    <property type="match status" value="1"/>
</dbReference>
<keyword evidence="4" id="KW-1185">Reference proteome</keyword>
<dbReference type="Proteomes" id="UP001451303">
    <property type="component" value="Unassembled WGS sequence"/>
</dbReference>
<gene>
    <name evidence="3" type="ORF">QR685DRAFT_98662</name>
</gene>
<feature type="compositionally biased region" description="Polar residues" evidence="1">
    <location>
        <begin position="74"/>
        <end position="92"/>
    </location>
</feature>
<feature type="region of interest" description="Disordered" evidence="1">
    <location>
        <begin position="1"/>
        <end position="101"/>
    </location>
</feature>
<evidence type="ECO:0000313" key="3">
    <source>
        <dbReference type="EMBL" id="KAL0466505.1"/>
    </source>
</evidence>
<feature type="compositionally biased region" description="Basic residues" evidence="1">
    <location>
        <begin position="168"/>
        <end position="177"/>
    </location>
</feature>
<evidence type="ECO:0000313" key="4">
    <source>
        <dbReference type="Proteomes" id="UP001451303"/>
    </source>
</evidence>
<dbReference type="EMBL" id="JAVLET010000012">
    <property type="protein sequence ID" value="KAL0466505.1"/>
    <property type="molecule type" value="Genomic_DNA"/>
</dbReference>
<feature type="compositionally biased region" description="Low complexity" evidence="1">
    <location>
        <begin position="29"/>
        <end position="63"/>
    </location>
</feature>
<dbReference type="PANTHER" id="PTHR38788">
    <property type="entry name" value="CLR5 DOMAIN-CONTAINING PROTEIN"/>
    <property type="match status" value="1"/>
</dbReference>
<organism evidence="3 4">
    <name type="scientific">Neurospora intermedia</name>
    <dbReference type="NCBI Taxonomy" id="5142"/>
    <lineage>
        <taxon>Eukaryota</taxon>
        <taxon>Fungi</taxon>
        <taxon>Dikarya</taxon>
        <taxon>Ascomycota</taxon>
        <taxon>Pezizomycotina</taxon>
        <taxon>Sordariomycetes</taxon>
        <taxon>Sordariomycetidae</taxon>
        <taxon>Sordariales</taxon>
        <taxon>Sordariaceae</taxon>
        <taxon>Neurospora</taxon>
    </lineage>
</organism>
<sequence>MSASQVISSSSTQSELFDFNQPLSPETVSGHSSDSDSSSGPDDSSSPHSPSHHSPTSTSSHHSQNNHHVAYLSTERQQQEQTVTSATPTSHTLPERPLVPTCPADWEAKKDIIYDLYMNKNFILNDVVEIMLSSHRFKATARMYKGQFAKWRWAKYNKSGNTNATKPTKSRSMRRKGVTSSGSGSYRSNGHVSKPGCQSNFISQPAQMIRLYFQSEPTYLVESTLLAYASYIARWADPERETPWKMNGPRLRLHIASDEINAEDHATVSSNSILQNIALAIRHLRCSNPQGTAKGGVLLRHAFLQIEEAITSADEGDIQAIWDCCLAVPQLLILHNASAPSTKQPRSSSSSQPPHDILPIYTRFLHHLTTLKYAQAGCTSHPLHQISSSLHHLVTTSDFASLHLFITRAWKLWINTCRQLRGETDHVTIHLKRGYVILMDPEHAIVKNLVSDFGGLVRREMERWGEGKTTERILELEGLLGRMYLPLFDAGVVVGPGAGQGGTGIGAGQRARGMLGGLVERLEEKYRVRNGNRGGTSVIGMVADAGSVASGNNIIASAPRPQHEYHDLAPGHLGQPPFPIPMQNWEYLDRYLFFSAHHFLASIADHEGDVSTAVALRRKILVMNGGGLSTDAVVSSSDNNHHQLPFGTAVGTGMHMGLGIGLGRGLGLGGTGLGMAIGPAASMGPFAAGLGASTATARGRDQFWTQTSRKMEAYLRDMGKWEEAEEVRELLRDREMEIERERERGVMVPPVELELEQGREFHLVRDIQVMPMTAAAPGLHMGMGMGRRGSGTRSDVPPPPPYGVPGAAYGAIGSLGPLHVPLGTTTSGGGRQSFYAPRPAGVHGLNGDHASFGRRPLPVPIPRSVPVTVQQQQGVRHRGNRGFVVDAENMPLSLSLPLLPTDEQEGLEFDEFTSAGGESGHGSGSSGSSDYHHDHVLLHGNVNANVDEDSSSSNASGSGSGTSRYEDRWGMWHEVMAL</sequence>
<dbReference type="InterPro" id="IPR025676">
    <property type="entry name" value="Clr5_dom"/>
</dbReference>
<feature type="domain" description="Clr5" evidence="2">
    <location>
        <begin position="103"/>
        <end position="155"/>
    </location>
</feature>
<protein>
    <recommendedName>
        <fullName evidence="2">Clr5 domain-containing protein</fullName>
    </recommendedName>
</protein>